<proteinExistence type="predicted"/>
<sequence>MRHHVDRDLLRKHKSDLHPDCPRVFYQWLRYDLTRIIVFCKFTGFSSGPDLILTQSYTSILRLRLVVGDTPDAPHYHFRTRGPSSRHQMPNYTDSSGRLSEDTLSSGEFPEERIRPPRVQTVYASLMDLFTQIQF</sequence>
<feature type="region of interest" description="Disordered" evidence="1">
    <location>
        <begin position="76"/>
        <end position="110"/>
    </location>
</feature>
<accession>A0A2Z7BL09</accession>
<organism evidence="2 3">
    <name type="scientific">Dorcoceras hygrometricum</name>
    <dbReference type="NCBI Taxonomy" id="472368"/>
    <lineage>
        <taxon>Eukaryota</taxon>
        <taxon>Viridiplantae</taxon>
        <taxon>Streptophyta</taxon>
        <taxon>Embryophyta</taxon>
        <taxon>Tracheophyta</taxon>
        <taxon>Spermatophyta</taxon>
        <taxon>Magnoliopsida</taxon>
        <taxon>eudicotyledons</taxon>
        <taxon>Gunneridae</taxon>
        <taxon>Pentapetalae</taxon>
        <taxon>asterids</taxon>
        <taxon>lamiids</taxon>
        <taxon>Lamiales</taxon>
        <taxon>Gesneriaceae</taxon>
        <taxon>Didymocarpoideae</taxon>
        <taxon>Trichosporeae</taxon>
        <taxon>Loxocarpinae</taxon>
        <taxon>Dorcoceras</taxon>
    </lineage>
</organism>
<feature type="compositionally biased region" description="Polar residues" evidence="1">
    <location>
        <begin position="82"/>
        <end position="106"/>
    </location>
</feature>
<evidence type="ECO:0000313" key="3">
    <source>
        <dbReference type="Proteomes" id="UP000250235"/>
    </source>
</evidence>
<dbReference type="AlphaFoldDB" id="A0A2Z7BL09"/>
<dbReference type="EMBL" id="KV006411">
    <property type="protein sequence ID" value="KZV32606.1"/>
    <property type="molecule type" value="Genomic_DNA"/>
</dbReference>
<protein>
    <submittedName>
        <fullName evidence="2">Ribosome production factor 1-like</fullName>
    </submittedName>
</protein>
<evidence type="ECO:0000313" key="2">
    <source>
        <dbReference type="EMBL" id="KZV32606.1"/>
    </source>
</evidence>
<gene>
    <name evidence="2" type="ORF">F511_36855</name>
</gene>
<keyword evidence="3" id="KW-1185">Reference proteome</keyword>
<evidence type="ECO:0000256" key="1">
    <source>
        <dbReference type="SAM" id="MobiDB-lite"/>
    </source>
</evidence>
<reference evidence="2 3" key="1">
    <citation type="journal article" date="2015" name="Proc. Natl. Acad. Sci. U.S.A.">
        <title>The resurrection genome of Boea hygrometrica: A blueprint for survival of dehydration.</title>
        <authorList>
            <person name="Xiao L."/>
            <person name="Yang G."/>
            <person name="Zhang L."/>
            <person name="Yang X."/>
            <person name="Zhao S."/>
            <person name="Ji Z."/>
            <person name="Zhou Q."/>
            <person name="Hu M."/>
            <person name="Wang Y."/>
            <person name="Chen M."/>
            <person name="Xu Y."/>
            <person name="Jin H."/>
            <person name="Xiao X."/>
            <person name="Hu G."/>
            <person name="Bao F."/>
            <person name="Hu Y."/>
            <person name="Wan P."/>
            <person name="Li L."/>
            <person name="Deng X."/>
            <person name="Kuang T."/>
            <person name="Xiang C."/>
            <person name="Zhu J.K."/>
            <person name="Oliver M.J."/>
            <person name="He Y."/>
        </authorList>
    </citation>
    <scope>NUCLEOTIDE SEQUENCE [LARGE SCALE GENOMIC DNA]</scope>
    <source>
        <strain evidence="3">cv. XS01</strain>
    </source>
</reference>
<dbReference type="Proteomes" id="UP000250235">
    <property type="component" value="Unassembled WGS sequence"/>
</dbReference>
<name>A0A2Z7BL09_9LAMI</name>